<accession>A0A0G0UKN1</accession>
<keyword evidence="5" id="KW-0012">Acyltransferase</keyword>
<evidence type="ECO:0000313" key="9">
    <source>
        <dbReference type="Proteomes" id="UP000034531"/>
    </source>
</evidence>
<comment type="caution">
    <text evidence="8">The sequence shown here is derived from an EMBL/GenBank/DDBJ whole genome shotgun (WGS) entry which is preliminary data.</text>
</comment>
<evidence type="ECO:0000313" key="8">
    <source>
        <dbReference type="EMBL" id="KKR50802.1"/>
    </source>
</evidence>
<protein>
    <submittedName>
        <fullName evidence="8">FemAB family protein</fullName>
    </submittedName>
</protein>
<gene>
    <name evidence="8" type="ORF">UT84_C0006G0004</name>
</gene>
<keyword evidence="3" id="KW-0133">Cell shape</keyword>
<proteinExistence type="inferred from homology"/>
<dbReference type="InterPro" id="IPR050644">
    <property type="entry name" value="PG_Glycine_Bridge_Synth"/>
</dbReference>
<dbReference type="EMBL" id="LBYI01000006">
    <property type="protein sequence ID" value="KKR50802.1"/>
    <property type="molecule type" value="Genomic_DNA"/>
</dbReference>
<dbReference type="PANTHER" id="PTHR36174">
    <property type="entry name" value="LIPID II:GLYCINE GLYCYLTRANSFERASE"/>
    <property type="match status" value="1"/>
</dbReference>
<organism evidence="8 9">
    <name type="scientific">Candidatus Curtissbacteria bacterium GW2011_GWA1_40_16</name>
    <dbReference type="NCBI Taxonomy" id="1618405"/>
    <lineage>
        <taxon>Bacteria</taxon>
        <taxon>Candidatus Curtissiibacteriota</taxon>
    </lineage>
</organism>
<dbReference type="AlphaFoldDB" id="A0A0G0UKN1"/>
<dbReference type="PROSITE" id="PS51191">
    <property type="entry name" value="FEMABX"/>
    <property type="match status" value="1"/>
</dbReference>
<feature type="domain" description="BioF2-like acetyltransferase" evidence="7">
    <location>
        <begin position="148"/>
        <end position="273"/>
    </location>
</feature>
<dbReference type="GO" id="GO:0016755">
    <property type="term" value="F:aminoacyltransferase activity"/>
    <property type="evidence" value="ECO:0007669"/>
    <property type="project" value="InterPro"/>
</dbReference>
<dbReference type="Proteomes" id="UP000034531">
    <property type="component" value="Unassembled WGS sequence"/>
</dbReference>
<evidence type="ECO:0000259" key="7">
    <source>
        <dbReference type="Pfam" id="PF13480"/>
    </source>
</evidence>
<dbReference type="SUPFAM" id="SSF55729">
    <property type="entry name" value="Acyl-CoA N-acyltransferases (Nat)"/>
    <property type="match status" value="2"/>
</dbReference>
<evidence type="ECO:0000256" key="5">
    <source>
        <dbReference type="ARBA" id="ARBA00023315"/>
    </source>
</evidence>
<evidence type="ECO:0000256" key="3">
    <source>
        <dbReference type="ARBA" id="ARBA00022960"/>
    </source>
</evidence>
<evidence type="ECO:0000256" key="1">
    <source>
        <dbReference type="ARBA" id="ARBA00009943"/>
    </source>
</evidence>
<dbReference type="Pfam" id="PF13480">
    <property type="entry name" value="Acetyltransf_6"/>
    <property type="match status" value="1"/>
</dbReference>
<keyword evidence="2" id="KW-0808">Transferase</keyword>
<dbReference type="InterPro" id="IPR003447">
    <property type="entry name" value="FEMABX"/>
</dbReference>
<evidence type="ECO:0000256" key="6">
    <source>
        <dbReference type="ARBA" id="ARBA00023316"/>
    </source>
</evidence>
<evidence type="ECO:0000256" key="4">
    <source>
        <dbReference type="ARBA" id="ARBA00022984"/>
    </source>
</evidence>
<dbReference type="Pfam" id="PF02388">
    <property type="entry name" value="FemAB"/>
    <property type="match status" value="1"/>
</dbReference>
<dbReference type="GO" id="GO:0008360">
    <property type="term" value="P:regulation of cell shape"/>
    <property type="evidence" value="ECO:0007669"/>
    <property type="project" value="UniProtKB-KW"/>
</dbReference>
<sequence>MIVREVEETEKINYNSHVYHIIQSWEWGEFRKSTGLDLVRLGQFNGNTMVGAYQLTLHPVPIFPQTVGYLPKGPMPDRDMTKALIDIGKEKNIAFVKIEPNVFAREDLKEKILSLGYSPSKKSLFTRYNFLLDLTKSEQDLLAAMHPKTRYNIGVAQKKGVEVYESTKDADFEIYLKLYFDTTHRQKYFGHTPEYHTLAWKTLMPAGMARVLVAKYQGRPLVAWMLFNFKDTLYYPYGGSSSENRDVMASNLVAWEAIRLGKKMSMRVFDMWGALGPDAKESDPWYGFHRFKAGYGPAHVEYIGTYDLILRQALYKSLNFADRLRWTFLRATRR</sequence>
<dbReference type="GO" id="GO:0009252">
    <property type="term" value="P:peptidoglycan biosynthetic process"/>
    <property type="evidence" value="ECO:0007669"/>
    <property type="project" value="UniProtKB-KW"/>
</dbReference>
<reference evidence="8 9" key="1">
    <citation type="journal article" date="2015" name="Nature">
        <title>rRNA introns, odd ribosomes, and small enigmatic genomes across a large radiation of phyla.</title>
        <authorList>
            <person name="Brown C.T."/>
            <person name="Hug L.A."/>
            <person name="Thomas B.C."/>
            <person name="Sharon I."/>
            <person name="Castelle C.J."/>
            <person name="Singh A."/>
            <person name="Wilkins M.J."/>
            <person name="Williams K.H."/>
            <person name="Banfield J.F."/>
        </authorList>
    </citation>
    <scope>NUCLEOTIDE SEQUENCE [LARGE SCALE GENOMIC DNA]</scope>
</reference>
<dbReference type="GO" id="GO:0071555">
    <property type="term" value="P:cell wall organization"/>
    <property type="evidence" value="ECO:0007669"/>
    <property type="project" value="UniProtKB-KW"/>
</dbReference>
<dbReference type="PANTHER" id="PTHR36174:SF1">
    <property type="entry name" value="LIPID II:GLYCINE GLYCYLTRANSFERASE"/>
    <property type="match status" value="1"/>
</dbReference>
<dbReference type="Gene3D" id="3.40.630.30">
    <property type="match status" value="2"/>
</dbReference>
<comment type="similarity">
    <text evidence="1">Belongs to the FemABX family.</text>
</comment>
<dbReference type="InterPro" id="IPR038740">
    <property type="entry name" value="BioF2-like_GNAT_dom"/>
</dbReference>
<dbReference type="InterPro" id="IPR016181">
    <property type="entry name" value="Acyl_CoA_acyltransferase"/>
</dbReference>
<evidence type="ECO:0000256" key="2">
    <source>
        <dbReference type="ARBA" id="ARBA00022679"/>
    </source>
</evidence>
<keyword evidence="6" id="KW-0961">Cell wall biogenesis/degradation</keyword>
<name>A0A0G0UKN1_9BACT</name>
<keyword evidence="4" id="KW-0573">Peptidoglycan synthesis</keyword>